<feature type="transmembrane region" description="Helical" evidence="1">
    <location>
        <begin position="55"/>
        <end position="71"/>
    </location>
</feature>
<evidence type="ECO:0000313" key="3">
    <source>
        <dbReference type="Proteomes" id="UP000502699"/>
    </source>
</evidence>
<keyword evidence="3" id="KW-1185">Reference proteome</keyword>
<dbReference type="Proteomes" id="UP000502699">
    <property type="component" value="Chromosome"/>
</dbReference>
<keyword evidence="1" id="KW-0472">Membrane</keyword>
<evidence type="ECO:0000256" key="1">
    <source>
        <dbReference type="SAM" id="Phobius"/>
    </source>
</evidence>
<keyword evidence="1" id="KW-1133">Transmembrane helix</keyword>
<feature type="transmembrane region" description="Helical" evidence="1">
    <location>
        <begin position="28"/>
        <end position="48"/>
    </location>
</feature>
<gene>
    <name evidence="2" type="ORF">GWK36_03000</name>
</gene>
<sequence length="81" mass="8808">MGLYGPLALGSDIALACLYLWSSAAWLFQFKGLVIVLKVGLLALAMSLPTWRAELFVLVILLSGLIAHAPSEVRGFGWHPR</sequence>
<dbReference type="KEGG" id="cjap:GWK36_03000"/>
<accession>A0A6G7VB05</accession>
<reference evidence="3" key="1">
    <citation type="submission" date="2020-01" db="EMBL/GenBank/DDBJ databases">
        <title>Caldichromatium gen. nov., sp. nov., a thermophilic purple sulfur bacterium member of the family Chromatiaceae isolated from Nakabusa hot spring, Japan.</title>
        <authorList>
            <person name="Saini M.K."/>
            <person name="Hanada S."/>
            <person name="Tank M."/>
        </authorList>
    </citation>
    <scope>NUCLEOTIDE SEQUENCE [LARGE SCALE GENOMIC DNA]</scope>
    <source>
        <strain evidence="3">No.7</strain>
    </source>
</reference>
<proteinExistence type="predicted"/>
<organism evidence="2 3">
    <name type="scientific">Caldichromatium japonicum</name>
    <dbReference type="NCBI Taxonomy" id="2699430"/>
    <lineage>
        <taxon>Bacteria</taxon>
        <taxon>Pseudomonadati</taxon>
        <taxon>Pseudomonadota</taxon>
        <taxon>Gammaproteobacteria</taxon>
        <taxon>Chromatiales</taxon>
        <taxon>Chromatiaceae</taxon>
        <taxon>Caldichromatium</taxon>
    </lineage>
</organism>
<dbReference type="AlphaFoldDB" id="A0A6G7VB05"/>
<dbReference type="EMBL" id="CP048029">
    <property type="protein sequence ID" value="QIK37132.1"/>
    <property type="molecule type" value="Genomic_DNA"/>
</dbReference>
<protein>
    <submittedName>
        <fullName evidence="2">Uncharacterized protein</fullName>
    </submittedName>
</protein>
<keyword evidence="1" id="KW-0812">Transmembrane</keyword>
<dbReference type="RefSeq" id="WP_166269905.1">
    <property type="nucleotide sequence ID" value="NZ_CP048029.1"/>
</dbReference>
<name>A0A6G7VB05_9GAMM</name>
<evidence type="ECO:0000313" key="2">
    <source>
        <dbReference type="EMBL" id="QIK37132.1"/>
    </source>
</evidence>